<gene>
    <name evidence="2" type="ORF">METZ01_LOCUS222002</name>
</gene>
<feature type="compositionally biased region" description="Basic residues" evidence="1">
    <location>
        <begin position="1"/>
        <end position="11"/>
    </location>
</feature>
<feature type="non-terminal residue" evidence="2">
    <location>
        <position position="61"/>
    </location>
</feature>
<dbReference type="AlphaFoldDB" id="A0A382G1I2"/>
<protein>
    <submittedName>
        <fullName evidence="2">Uncharacterized protein</fullName>
    </submittedName>
</protein>
<dbReference type="EMBL" id="UINC01053072">
    <property type="protein sequence ID" value="SVB69148.1"/>
    <property type="molecule type" value="Genomic_DNA"/>
</dbReference>
<feature type="region of interest" description="Disordered" evidence="1">
    <location>
        <begin position="1"/>
        <end position="61"/>
    </location>
</feature>
<feature type="non-terminal residue" evidence="2">
    <location>
        <position position="1"/>
    </location>
</feature>
<accession>A0A382G1I2</accession>
<name>A0A382G1I2_9ZZZZ</name>
<organism evidence="2">
    <name type="scientific">marine metagenome</name>
    <dbReference type="NCBI Taxonomy" id="408172"/>
    <lineage>
        <taxon>unclassified sequences</taxon>
        <taxon>metagenomes</taxon>
        <taxon>ecological metagenomes</taxon>
    </lineage>
</organism>
<sequence length="61" mass="6774">PETHNRFHHRQIGVPQHGAAADVRDRPWPHPAAQVHRAARALPAPHGQRHQASPHVAPDEV</sequence>
<proteinExistence type="predicted"/>
<evidence type="ECO:0000256" key="1">
    <source>
        <dbReference type="SAM" id="MobiDB-lite"/>
    </source>
</evidence>
<evidence type="ECO:0000313" key="2">
    <source>
        <dbReference type="EMBL" id="SVB69148.1"/>
    </source>
</evidence>
<reference evidence="2" key="1">
    <citation type="submission" date="2018-05" db="EMBL/GenBank/DDBJ databases">
        <authorList>
            <person name="Lanie J.A."/>
            <person name="Ng W.-L."/>
            <person name="Kazmierczak K.M."/>
            <person name="Andrzejewski T.M."/>
            <person name="Davidsen T.M."/>
            <person name="Wayne K.J."/>
            <person name="Tettelin H."/>
            <person name="Glass J.I."/>
            <person name="Rusch D."/>
            <person name="Podicherti R."/>
            <person name="Tsui H.-C.T."/>
            <person name="Winkler M.E."/>
        </authorList>
    </citation>
    <scope>NUCLEOTIDE SEQUENCE</scope>
</reference>